<protein>
    <submittedName>
        <fullName evidence="2">Uncharacterized protein</fullName>
    </submittedName>
</protein>
<evidence type="ECO:0000313" key="3">
    <source>
        <dbReference type="Proteomes" id="UP001497522"/>
    </source>
</evidence>
<gene>
    <name evidence="2" type="ORF">CSSPJE1EN2_LOCUS6854</name>
</gene>
<reference evidence="2" key="1">
    <citation type="submission" date="2024-03" db="EMBL/GenBank/DDBJ databases">
        <authorList>
            <consortium name="ELIXIR-Norway"/>
            <consortium name="Elixir Norway"/>
        </authorList>
    </citation>
    <scope>NUCLEOTIDE SEQUENCE</scope>
</reference>
<feature type="region of interest" description="Disordered" evidence="1">
    <location>
        <begin position="125"/>
        <end position="199"/>
    </location>
</feature>
<organism evidence="2 3">
    <name type="scientific">Sphagnum jensenii</name>
    <dbReference type="NCBI Taxonomy" id="128206"/>
    <lineage>
        <taxon>Eukaryota</taxon>
        <taxon>Viridiplantae</taxon>
        <taxon>Streptophyta</taxon>
        <taxon>Embryophyta</taxon>
        <taxon>Bryophyta</taxon>
        <taxon>Sphagnophytina</taxon>
        <taxon>Sphagnopsida</taxon>
        <taxon>Sphagnales</taxon>
        <taxon>Sphagnaceae</taxon>
        <taxon>Sphagnum</taxon>
    </lineage>
</organism>
<name>A0ABP1AMU0_9BRYO</name>
<feature type="compositionally biased region" description="Polar residues" evidence="1">
    <location>
        <begin position="135"/>
        <end position="162"/>
    </location>
</feature>
<proteinExistence type="predicted"/>
<evidence type="ECO:0000313" key="2">
    <source>
        <dbReference type="EMBL" id="CAK9863859.1"/>
    </source>
</evidence>
<dbReference type="EMBL" id="OZ023715">
    <property type="protein sequence ID" value="CAK9863859.1"/>
    <property type="molecule type" value="Genomic_DNA"/>
</dbReference>
<evidence type="ECO:0000256" key="1">
    <source>
        <dbReference type="SAM" id="MobiDB-lite"/>
    </source>
</evidence>
<dbReference type="Proteomes" id="UP001497522">
    <property type="component" value="Chromosome 14"/>
</dbReference>
<accession>A0ABP1AMU0</accession>
<keyword evidence="3" id="KW-1185">Reference proteome</keyword>
<sequence>MSKVVGVGLDWGQVLVTNFGDVKVFPMGQHAWQDVWENVSKPYVLMDIELPSIKEKGHAPCTITANNSSKRFGIGMCNPDGEVHMYVEDKKQEAIFYPIIWELVRYMALNNNKGSRYESIVKSTSIGGDTKQTDGEISSEPQKSSHNGCEQSSKHGSSSNQHHIAGSKKRSHGGTISQSESPNDNEEEEPGGCHHPQMS</sequence>